<feature type="transmembrane region" description="Helical" evidence="1">
    <location>
        <begin position="39"/>
        <end position="60"/>
    </location>
</feature>
<keyword evidence="1" id="KW-0812">Transmembrane</keyword>
<proteinExistence type="predicted"/>
<keyword evidence="1" id="KW-0472">Membrane</keyword>
<evidence type="ECO:0000313" key="2">
    <source>
        <dbReference type="EMBL" id="EEG26186.1"/>
    </source>
</evidence>
<organism evidence="2 3">
    <name type="scientific">Corynebacterium matruchotii ATCC 33806</name>
    <dbReference type="NCBI Taxonomy" id="566549"/>
    <lineage>
        <taxon>Bacteria</taxon>
        <taxon>Bacillati</taxon>
        <taxon>Actinomycetota</taxon>
        <taxon>Actinomycetes</taxon>
        <taxon>Mycobacteriales</taxon>
        <taxon>Corynebacteriaceae</taxon>
        <taxon>Corynebacterium</taxon>
    </lineage>
</organism>
<feature type="transmembrane region" description="Helical" evidence="1">
    <location>
        <begin position="12"/>
        <end position="33"/>
    </location>
</feature>
<evidence type="ECO:0000256" key="1">
    <source>
        <dbReference type="SAM" id="Phobius"/>
    </source>
</evidence>
<gene>
    <name evidence="2" type="ORF">CORMATOL_02289</name>
</gene>
<protein>
    <submittedName>
        <fullName evidence="2">Uncharacterized protein</fullName>
    </submittedName>
</protein>
<comment type="caution">
    <text evidence="2">The sequence shown here is derived from an EMBL/GenBank/DDBJ whole genome shotgun (WGS) entry which is preliminary data.</text>
</comment>
<dbReference type="AlphaFoldDB" id="C0E5J9"/>
<dbReference type="Proteomes" id="UP000006247">
    <property type="component" value="Unassembled WGS sequence"/>
</dbReference>
<name>C0E5J9_9CORY</name>
<keyword evidence="1" id="KW-1133">Transmembrane helix</keyword>
<dbReference type="EMBL" id="ACEB01000035">
    <property type="protein sequence ID" value="EEG26186.1"/>
    <property type="molecule type" value="Genomic_DNA"/>
</dbReference>
<reference evidence="2 3" key="1">
    <citation type="submission" date="2009-01" db="EMBL/GenBank/DDBJ databases">
        <authorList>
            <person name="Fulton L."/>
            <person name="Clifton S."/>
            <person name="Chinwalla A.T."/>
            <person name="Mitreva M."/>
            <person name="Sodergren E."/>
            <person name="Weinstock G."/>
            <person name="Clifton S."/>
            <person name="Dooling D.J."/>
            <person name="Fulton B."/>
            <person name="Minx P."/>
            <person name="Pepin K.H."/>
            <person name="Johnson M."/>
            <person name="Bhonagiri V."/>
            <person name="Nash W.E."/>
            <person name="Mardis E.R."/>
            <person name="Wilson R.K."/>
        </authorList>
    </citation>
    <scope>NUCLEOTIDE SEQUENCE [LARGE SCALE GENOMIC DNA]</scope>
    <source>
        <strain evidence="2 3">ATCC 33806</strain>
    </source>
</reference>
<dbReference type="HOGENOM" id="CLU_2823821_0_0_11"/>
<evidence type="ECO:0000313" key="3">
    <source>
        <dbReference type="Proteomes" id="UP000006247"/>
    </source>
</evidence>
<accession>C0E5J9</accession>
<sequence>MLRPQRNLATWIIQLALSILLASICLHIAVGLLAQVWPWLVGIGLAVGLLALLVRLLLWWRRQQYW</sequence>